<feature type="non-terminal residue" evidence="1">
    <location>
        <position position="1"/>
    </location>
</feature>
<evidence type="ECO:0008006" key="2">
    <source>
        <dbReference type="Google" id="ProtNLM"/>
    </source>
</evidence>
<reference evidence="1" key="1">
    <citation type="journal article" date="2015" name="Nature">
        <title>Complex archaea that bridge the gap between prokaryotes and eukaryotes.</title>
        <authorList>
            <person name="Spang A."/>
            <person name="Saw J.H."/>
            <person name="Jorgensen S.L."/>
            <person name="Zaremba-Niedzwiedzka K."/>
            <person name="Martijn J."/>
            <person name="Lind A.E."/>
            <person name="van Eijk R."/>
            <person name="Schleper C."/>
            <person name="Guy L."/>
            <person name="Ettema T.J."/>
        </authorList>
    </citation>
    <scope>NUCLEOTIDE SEQUENCE</scope>
</reference>
<accession>A0A0F9E3Q8</accession>
<sequence length="180" mass="19246">DNDDVVITTGDNVTGLLTPADGSQKKWWFEARVKVASITTDDIGWFVGLTQEGQAADGSPLTDATAAVNDIDHVGFNVLNDAGSELDFTWNLNGQSAQTTANVHTVVADTYIRMGFKFEPQDNKVHVFIDGVEKTSAAFLMSHASAPADTLAVTIALKALTNVAAADIMTIDWVRVAAEY</sequence>
<protein>
    <recommendedName>
        <fullName evidence="2">GH16 domain-containing protein</fullName>
    </recommendedName>
</protein>
<gene>
    <name evidence="1" type="ORF">LCGC14_2122660</name>
</gene>
<name>A0A0F9E3Q8_9ZZZZ</name>
<dbReference type="EMBL" id="LAZR01026459">
    <property type="protein sequence ID" value="KKL68673.1"/>
    <property type="molecule type" value="Genomic_DNA"/>
</dbReference>
<proteinExistence type="predicted"/>
<dbReference type="AlphaFoldDB" id="A0A0F9E3Q8"/>
<evidence type="ECO:0000313" key="1">
    <source>
        <dbReference type="EMBL" id="KKL68673.1"/>
    </source>
</evidence>
<organism evidence="1">
    <name type="scientific">marine sediment metagenome</name>
    <dbReference type="NCBI Taxonomy" id="412755"/>
    <lineage>
        <taxon>unclassified sequences</taxon>
        <taxon>metagenomes</taxon>
        <taxon>ecological metagenomes</taxon>
    </lineage>
</organism>
<comment type="caution">
    <text evidence="1">The sequence shown here is derived from an EMBL/GenBank/DDBJ whole genome shotgun (WGS) entry which is preliminary data.</text>
</comment>